<protein>
    <submittedName>
        <fullName evidence="3">Uncharacterized protein</fullName>
    </submittedName>
</protein>
<dbReference type="AlphaFoldDB" id="A0A4Z1ST38"/>
<evidence type="ECO:0000256" key="2">
    <source>
        <dbReference type="SAM" id="MobiDB-lite"/>
    </source>
</evidence>
<keyword evidence="4" id="KW-1185">Reference proteome</keyword>
<accession>A0A4Z1ST38</accession>
<dbReference type="EMBL" id="VDLU01000002">
    <property type="protein sequence ID" value="TNJ29096.1"/>
    <property type="molecule type" value="Genomic_DNA"/>
</dbReference>
<feature type="compositionally biased region" description="Polar residues" evidence="2">
    <location>
        <begin position="278"/>
        <end position="290"/>
    </location>
</feature>
<dbReference type="Proteomes" id="UP000315496">
    <property type="component" value="Chromosome 2"/>
</dbReference>
<dbReference type="VEuPathDB" id="GiardiaDB:GMRT_12947"/>
<keyword evidence="1" id="KW-0175">Coiled coil</keyword>
<name>A0A4Z1ST38_GIAMU</name>
<feature type="region of interest" description="Disordered" evidence="2">
    <location>
        <begin position="278"/>
        <end position="359"/>
    </location>
</feature>
<feature type="compositionally biased region" description="Low complexity" evidence="2">
    <location>
        <begin position="307"/>
        <end position="321"/>
    </location>
</feature>
<evidence type="ECO:0000256" key="1">
    <source>
        <dbReference type="SAM" id="Coils"/>
    </source>
</evidence>
<dbReference type="OrthoDB" id="49058at2759"/>
<evidence type="ECO:0000313" key="3">
    <source>
        <dbReference type="EMBL" id="TNJ29096.1"/>
    </source>
</evidence>
<sequence>MNVILLHQPRDGVPCEMEATLECRVLEHGSAVELTLSSVADMFFLFEVIIGRDPNPNVFSATTFDSLHPASLPTVLAEDIVPNLSRNPERAGVGCDICLLESNASNATLQFMTVRPHMRVPFFKVLLQRGSDHSIARHIAAKAAALEVRLGTELNDLQARCSCLEADKAAAVSQQTALETRLTHLIQSHRETELEMERRIEALRVENTTLQEVKRELERDLAGIHSQLEKQSHTAGASSELLRGEITNLKSRIMELEQTVARQERQLAEERLASSTEIARLQGENSSLRTRLTAGEATRRTATPLRSASTDISTASSASRPRSTDSGRRQTVRFVSGVSGMQDPDLTESSLDTKNTGDRARSTNARNILAKYGIYSRMDSQAGSIPPKPTIPTPGNTTEAVRQRLRNLELRTTAPMQSATSGAAPLQAGERVTMKTANDVLSKYSVTSTGSSANSGTMSLSHSTLSLLQKHLPHYQSTSQSSGH</sequence>
<proteinExistence type="predicted"/>
<reference evidence="3 4" key="1">
    <citation type="submission" date="2019-05" db="EMBL/GenBank/DDBJ databases">
        <title>The compact genome of Giardia muris reveals important steps in the evolution of intestinal protozoan parasites.</title>
        <authorList>
            <person name="Xu F."/>
            <person name="Jimenez-Gonzalez A."/>
            <person name="Einarsson E."/>
            <person name="Astvaldsson A."/>
            <person name="Peirasmaki D."/>
            <person name="Eckmann L."/>
            <person name="Andersson J.O."/>
            <person name="Svard S.G."/>
            <person name="Jerlstrom-Hultqvist J."/>
        </authorList>
    </citation>
    <scope>NUCLEOTIDE SEQUENCE [LARGE SCALE GENOMIC DNA]</scope>
    <source>
        <strain evidence="3 4">Roberts-Thomson</strain>
    </source>
</reference>
<organism evidence="3 4">
    <name type="scientific">Giardia muris</name>
    <dbReference type="NCBI Taxonomy" id="5742"/>
    <lineage>
        <taxon>Eukaryota</taxon>
        <taxon>Metamonada</taxon>
        <taxon>Diplomonadida</taxon>
        <taxon>Hexamitidae</taxon>
        <taxon>Giardiinae</taxon>
        <taxon>Giardia</taxon>
    </lineage>
</organism>
<feature type="coiled-coil region" evidence="1">
    <location>
        <begin position="154"/>
        <end position="273"/>
    </location>
</feature>
<evidence type="ECO:0000313" key="4">
    <source>
        <dbReference type="Proteomes" id="UP000315496"/>
    </source>
</evidence>
<comment type="caution">
    <text evidence="3">The sequence shown here is derived from an EMBL/GenBank/DDBJ whole genome shotgun (WGS) entry which is preliminary data.</text>
</comment>
<gene>
    <name evidence="3" type="ORF">GMRT_12947</name>
</gene>